<feature type="signal peptide" evidence="4">
    <location>
        <begin position="1"/>
        <end position="21"/>
    </location>
</feature>
<feature type="repeat" description="ANK" evidence="3">
    <location>
        <begin position="306"/>
        <end position="338"/>
    </location>
</feature>
<evidence type="ECO:0000313" key="6">
    <source>
        <dbReference type="Proteomes" id="UP001228636"/>
    </source>
</evidence>
<comment type="caution">
    <text evidence="5">The sequence shown here is derived from an EMBL/GenBank/DDBJ whole genome shotgun (WGS) entry which is preliminary data.</text>
</comment>
<protein>
    <submittedName>
        <fullName evidence="5">Ankyrin repeat domain-containing protein</fullName>
    </submittedName>
</protein>
<accession>A0AAJ1VG83</accession>
<name>A0AAJ1VG83_9FLAO</name>
<evidence type="ECO:0000256" key="2">
    <source>
        <dbReference type="ARBA" id="ARBA00023043"/>
    </source>
</evidence>
<gene>
    <name evidence="5" type="ORF">QWY81_05815</name>
</gene>
<keyword evidence="2 3" id="KW-0040">ANK repeat</keyword>
<proteinExistence type="predicted"/>
<evidence type="ECO:0000256" key="3">
    <source>
        <dbReference type="PROSITE-ProRule" id="PRU00023"/>
    </source>
</evidence>
<organism evidence="5 6">
    <name type="scientific">Polaribacter sejongensis</name>
    <dbReference type="NCBI Taxonomy" id="985043"/>
    <lineage>
        <taxon>Bacteria</taxon>
        <taxon>Pseudomonadati</taxon>
        <taxon>Bacteroidota</taxon>
        <taxon>Flavobacteriia</taxon>
        <taxon>Flavobacteriales</taxon>
        <taxon>Flavobacteriaceae</taxon>
    </lineage>
</organism>
<dbReference type="Gene3D" id="1.25.40.20">
    <property type="entry name" value="Ankyrin repeat-containing domain"/>
    <property type="match status" value="3"/>
</dbReference>
<dbReference type="RefSeq" id="WP_261973610.1">
    <property type="nucleotide sequence ID" value="NZ_CP103460.1"/>
</dbReference>
<dbReference type="InterPro" id="IPR002110">
    <property type="entry name" value="Ankyrin_rpt"/>
</dbReference>
<feature type="repeat" description="ANK" evidence="3">
    <location>
        <begin position="98"/>
        <end position="130"/>
    </location>
</feature>
<dbReference type="SMART" id="SM00248">
    <property type="entry name" value="ANK"/>
    <property type="match status" value="9"/>
</dbReference>
<evidence type="ECO:0000313" key="5">
    <source>
        <dbReference type="EMBL" id="MDN3618974.1"/>
    </source>
</evidence>
<dbReference type="PANTHER" id="PTHR24198">
    <property type="entry name" value="ANKYRIN REPEAT AND PROTEIN KINASE DOMAIN-CONTAINING PROTEIN"/>
    <property type="match status" value="1"/>
</dbReference>
<evidence type="ECO:0000256" key="1">
    <source>
        <dbReference type="ARBA" id="ARBA00022737"/>
    </source>
</evidence>
<feature type="repeat" description="ANK" evidence="3">
    <location>
        <begin position="445"/>
        <end position="478"/>
    </location>
</feature>
<dbReference type="InterPro" id="IPR036770">
    <property type="entry name" value="Ankyrin_rpt-contain_sf"/>
</dbReference>
<dbReference type="PANTHER" id="PTHR24198:SF165">
    <property type="entry name" value="ANKYRIN REPEAT-CONTAINING PROTEIN-RELATED"/>
    <property type="match status" value="1"/>
</dbReference>
<evidence type="ECO:0000256" key="4">
    <source>
        <dbReference type="SAM" id="SignalP"/>
    </source>
</evidence>
<feature type="repeat" description="ANK" evidence="3">
    <location>
        <begin position="339"/>
        <end position="371"/>
    </location>
</feature>
<dbReference type="AlphaFoldDB" id="A0AAJ1VG83"/>
<dbReference type="PROSITE" id="PS50088">
    <property type="entry name" value="ANK_REPEAT"/>
    <property type="match status" value="4"/>
</dbReference>
<keyword evidence="4" id="KW-0732">Signal</keyword>
<feature type="chain" id="PRO_5042548001" evidence="4">
    <location>
        <begin position="22"/>
        <end position="502"/>
    </location>
</feature>
<dbReference type="EMBL" id="JAUFQH010000004">
    <property type="protein sequence ID" value="MDN3618974.1"/>
    <property type="molecule type" value="Genomic_DNA"/>
</dbReference>
<dbReference type="PROSITE" id="PS50297">
    <property type="entry name" value="ANK_REP_REGION"/>
    <property type="match status" value="2"/>
</dbReference>
<keyword evidence="1" id="KW-0677">Repeat</keyword>
<dbReference type="Pfam" id="PF12796">
    <property type="entry name" value="Ank_2"/>
    <property type="match status" value="4"/>
</dbReference>
<dbReference type="Proteomes" id="UP001228636">
    <property type="component" value="Unassembled WGS sequence"/>
</dbReference>
<dbReference type="SUPFAM" id="SSF48403">
    <property type="entry name" value="Ankyrin repeat"/>
    <property type="match status" value="2"/>
</dbReference>
<sequence length="502" mass="55711">MKRIKLVVLVAILFISTVAVAQRKQQQQSNVFLDRDFWGTNPSIEVIDQKIAQGNNPSEANKGGFDGVVYAILQKAPNASIKYLLSKEGNDVNKITHDKRTYVFWAAYLDNLELVTYLIENDADLTLKDSHQYSPLTFAANAGVTNTKMYDLLIKNGLDIATDTNGHGANALLLLLPSLKNLDLLDYFTSKGLALDSTDNDGNGAFNYVAKKGNKEMLNLLIKKGLPYKNLNKNGENALLLATRGGRGGYNSLAFFKYLNSLGLDPNVTNNDGQNAFHFLASGNKDIATFNYFLSKNVDINHADKEGNTPLLNATGRNSLEIITFLAEKTKDINHTNKQGNSALSIAVERNSSDVVAYLINQKANINVTDKDGNTLAYYLLNSYNERRNNDFAPKKNLLVKNGLKLNQIQGGNNTLFHFALDNENIKLLKEVNSYGVDVNTKNNEGYTVLHLAAMKSKDTKIINYLLSIGADKNIKNEFEESTYDLALENELLKNTDIKFLK</sequence>
<reference evidence="5 6" key="1">
    <citation type="journal article" date="2014" name="Int. J. Syst. Evol. Microbiol.">
        <title>Complete genome sequence of Corynebacterium casei LMG S-19264T (=DSM 44701T), isolated from a smear-ripened cheese.</title>
        <authorList>
            <consortium name="US DOE Joint Genome Institute (JGI-PGF)"/>
            <person name="Walter F."/>
            <person name="Albersmeier A."/>
            <person name="Kalinowski J."/>
            <person name="Ruckert C."/>
        </authorList>
    </citation>
    <scope>NUCLEOTIDE SEQUENCE [LARGE SCALE GENOMIC DNA]</scope>
    <source>
        <strain evidence="5 6">CECT 8670</strain>
    </source>
</reference>